<evidence type="ECO:0000256" key="2">
    <source>
        <dbReference type="SAM" id="Phobius"/>
    </source>
</evidence>
<feature type="region of interest" description="Disordered" evidence="1">
    <location>
        <begin position="79"/>
        <end position="140"/>
    </location>
</feature>
<dbReference type="InterPro" id="IPR001387">
    <property type="entry name" value="Cro/C1-type_HTH"/>
</dbReference>
<dbReference type="EMBL" id="BSBI01000001">
    <property type="protein sequence ID" value="GLF92621.1"/>
    <property type="molecule type" value="Genomic_DNA"/>
</dbReference>
<feature type="compositionally biased region" description="Low complexity" evidence="1">
    <location>
        <begin position="176"/>
        <end position="191"/>
    </location>
</feature>
<evidence type="ECO:0000256" key="1">
    <source>
        <dbReference type="SAM" id="MobiDB-lite"/>
    </source>
</evidence>
<dbReference type="Proteomes" id="UP001291653">
    <property type="component" value="Unassembled WGS sequence"/>
</dbReference>
<feature type="region of interest" description="Disordered" evidence="1">
    <location>
        <begin position="317"/>
        <end position="336"/>
    </location>
</feature>
<accession>A0ABQ5NQG7</accession>
<feature type="compositionally biased region" description="Pro residues" evidence="1">
    <location>
        <begin position="104"/>
        <end position="114"/>
    </location>
</feature>
<dbReference type="CDD" id="cd00093">
    <property type="entry name" value="HTH_XRE"/>
    <property type="match status" value="1"/>
</dbReference>
<dbReference type="SMART" id="SM00530">
    <property type="entry name" value="HTH_XRE"/>
    <property type="match status" value="1"/>
</dbReference>
<dbReference type="InterPro" id="IPR010982">
    <property type="entry name" value="Lambda_DNA-bd_dom_sf"/>
</dbReference>
<comment type="caution">
    <text evidence="4">The sequence shown here is derived from an EMBL/GenBank/DDBJ whole genome shotgun (WGS) entry which is preliminary data.</text>
</comment>
<keyword evidence="5" id="KW-1185">Reference proteome</keyword>
<feature type="compositionally biased region" description="Basic and acidic residues" evidence="1">
    <location>
        <begin position="115"/>
        <end position="126"/>
    </location>
</feature>
<gene>
    <name evidence="4" type="ORF">SYYSPA8_00010</name>
</gene>
<proteinExistence type="predicted"/>
<keyword evidence="2" id="KW-0812">Transmembrane</keyword>
<evidence type="ECO:0000313" key="4">
    <source>
        <dbReference type="EMBL" id="GLF92621.1"/>
    </source>
</evidence>
<dbReference type="PROSITE" id="PS50943">
    <property type="entry name" value="HTH_CROC1"/>
    <property type="match status" value="1"/>
</dbReference>
<name>A0ABQ5NQG7_9ACTN</name>
<organism evidence="4 5">
    <name type="scientific">Streptomyces yaizuensis</name>
    <dbReference type="NCBI Taxonomy" id="2989713"/>
    <lineage>
        <taxon>Bacteria</taxon>
        <taxon>Bacillati</taxon>
        <taxon>Actinomycetota</taxon>
        <taxon>Actinomycetes</taxon>
        <taxon>Kitasatosporales</taxon>
        <taxon>Streptomycetaceae</taxon>
        <taxon>Streptomyces</taxon>
    </lineage>
</organism>
<sequence length="412" mass="44015">MDSDGVAVLLRELKERSGLSYGRLARRLHMSPSTVHRYCNSDAVPADFAPVERIARLCGADREELSRLHRSWIVADETRRRAKGARPEDATGTGTDGPEAAEPAVPPPGPGPERPPVRTDTEEPRQPEATLREPGPPVTRRRRRRVWALATTTVVVVLAALGAALVWPLTSKASRPDSPVGTGGSSPSPVGARPAVEPAGRGQSPRVPLTADVDPYVWKDPCSQVYVVDQPPEQVPPPPSGQDARGWVTALSGVPGGAMVIDVTLQGLGDEVVVLKALHVRVVATGEPLPGNAYVMGVGCGGEARLRSLDINLDTARPRPVPVAGHRGDRTLPATDFPYQVSARDPQTLRITAHTRARGVRWYLELDWTSGGHSGTLRLDNKGQPFTTSGTTGLPAYQFPLGADAWEPFQGG</sequence>
<dbReference type="SUPFAM" id="SSF47413">
    <property type="entry name" value="lambda repressor-like DNA-binding domains"/>
    <property type="match status" value="1"/>
</dbReference>
<dbReference type="RefSeq" id="WP_323444754.1">
    <property type="nucleotide sequence ID" value="NZ_BSBI01000001.1"/>
</dbReference>
<protein>
    <submittedName>
        <fullName evidence="4">Transcriptional regulator</fullName>
    </submittedName>
</protein>
<feature type="transmembrane region" description="Helical" evidence="2">
    <location>
        <begin position="146"/>
        <end position="169"/>
    </location>
</feature>
<feature type="region of interest" description="Disordered" evidence="1">
    <location>
        <begin position="171"/>
        <end position="208"/>
    </location>
</feature>
<evidence type="ECO:0000313" key="5">
    <source>
        <dbReference type="Proteomes" id="UP001291653"/>
    </source>
</evidence>
<reference evidence="4 5" key="1">
    <citation type="submission" date="2022-10" db="EMBL/GenBank/DDBJ databases">
        <title>Draft genome sequence of Streptomyces sp. YSPA8.</title>
        <authorList>
            <person name="Moriuchi R."/>
            <person name="Dohra H."/>
            <person name="Yamamura H."/>
            <person name="Kodani S."/>
        </authorList>
    </citation>
    <scope>NUCLEOTIDE SEQUENCE [LARGE SCALE GENOMIC DNA]</scope>
    <source>
        <strain evidence="4 5">YSPA8</strain>
    </source>
</reference>
<evidence type="ECO:0000259" key="3">
    <source>
        <dbReference type="PROSITE" id="PS50943"/>
    </source>
</evidence>
<feature type="domain" description="HTH cro/C1-type" evidence="3">
    <location>
        <begin position="10"/>
        <end position="65"/>
    </location>
</feature>
<dbReference type="Pfam" id="PF13560">
    <property type="entry name" value="HTH_31"/>
    <property type="match status" value="1"/>
</dbReference>
<keyword evidence="2" id="KW-1133">Transmembrane helix</keyword>
<keyword evidence="2" id="KW-0472">Membrane</keyword>